<dbReference type="PANTHER" id="PTHR10587">
    <property type="entry name" value="GLYCOSYL TRANSFERASE-RELATED"/>
    <property type="match status" value="1"/>
</dbReference>
<dbReference type="GO" id="GO:0016810">
    <property type="term" value="F:hydrolase activity, acting on carbon-nitrogen (but not peptide) bonds"/>
    <property type="evidence" value="ECO:0007669"/>
    <property type="project" value="InterPro"/>
</dbReference>
<keyword evidence="6" id="KW-1185">Reference proteome</keyword>
<dbReference type="PANTHER" id="PTHR10587:SF133">
    <property type="entry name" value="CHITIN DEACETYLASE 1-RELATED"/>
    <property type="match status" value="1"/>
</dbReference>
<dbReference type="GO" id="GO:0016020">
    <property type="term" value="C:membrane"/>
    <property type="evidence" value="ECO:0007669"/>
    <property type="project" value="TreeGrafter"/>
</dbReference>
<proteinExistence type="predicted"/>
<dbReference type="InterPro" id="IPR011330">
    <property type="entry name" value="Glyco_hydro/deAcase_b/a-brl"/>
</dbReference>
<dbReference type="Proteomes" id="UP000253094">
    <property type="component" value="Unassembled WGS sequence"/>
</dbReference>
<keyword evidence="2" id="KW-0378">Hydrolase</keyword>
<keyword evidence="1" id="KW-0479">Metal-binding</keyword>
<dbReference type="SUPFAM" id="SSF88713">
    <property type="entry name" value="Glycoside hydrolase/deacetylase"/>
    <property type="match status" value="1"/>
</dbReference>
<dbReference type="Gene3D" id="3.20.20.370">
    <property type="entry name" value="Glycoside hydrolase/deacetylase"/>
    <property type="match status" value="1"/>
</dbReference>
<dbReference type="PROSITE" id="PS51677">
    <property type="entry name" value="NODB"/>
    <property type="match status" value="1"/>
</dbReference>
<evidence type="ECO:0000256" key="2">
    <source>
        <dbReference type="ARBA" id="ARBA00022801"/>
    </source>
</evidence>
<feature type="domain" description="NodB homology" evidence="4">
    <location>
        <begin position="291"/>
        <end position="467"/>
    </location>
</feature>
<dbReference type="InterPro" id="IPR050248">
    <property type="entry name" value="Polysacc_deacetylase_ArnD"/>
</dbReference>
<dbReference type="OrthoDB" id="3521160at2"/>
<sequence>MSRSLLAGAIALAVVLASGCGISLPLPTVDGPSTLPAQPTTINFVDPSTVPGLTIRTTSDDSAGTKRVFASYPVPADAPALAAELQTLTDQTLRRYARRPADRSHTPAPVTAPSELNIGWQITAASDGVFGVRLRTGALTGGAWRSSLNTVWYDQTTRRVHSSSDLLKDRKALATLAALVKNRLWKLGPGVRPDAIGADGPMFDSLNFNPHGDLVAEFDDDQVAAARMGRIAVAIPMREAEPLLSAFGTRVMRAVDSATPRTLPDTPPPQATPVPGLQSPDGASADCSATRCVALTFDDGPSAGTDRLMALLAEYRARATFFTVGQSAEARPDLLRRMSAAGHLVAGHSWSHRDLDSLDVRQISDELGRTQIAIGAATGRAPGLMRAPYGHVTAKVINAARALGLSIAGWNVDAADARDGDPAAVARRTVEGVRPGAIVLMHDCGRATLRALPRILSTLAARGYSFVTVPELYASQRMVPGQVYTEGVKPAALRN</sequence>
<evidence type="ECO:0000256" key="1">
    <source>
        <dbReference type="ARBA" id="ARBA00022723"/>
    </source>
</evidence>
<name>A0A367FMD1_9ACTN</name>
<gene>
    <name evidence="5" type="ORF">DQ384_08170</name>
</gene>
<evidence type="ECO:0000313" key="6">
    <source>
        <dbReference type="Proteomes" id="UP000253094"/>
    </source>
</evidence>
<dbReference type="CDD" id="cd10917">
    <property type="entry name" value="CE4_NodB_like_6s_7s"/>
    <property type="match status" value="1"/>
</dbReference>
<dbReference type="GO" id="GO:0005975">
    <property type="term" value="P:carbohydrate metabolic process"/>
    <property type="evidence" value="ECO:0007669"/>
    <property type="project" value="InterPro"/>
</dbReference>
<reference evidence="5 6" key="1">
    <citation type="submission" date="2018-06" db="EMBL/GenBank/DDBJ databases">
        <title>Sphaerisporangium craniellae sp. nov., isolated from a marine sponge in the South China Sea.</title>
        <authorList>
            <person name="Li L."/>
        </authorList>
    </citation>
    <scope>NUCLEOTIDE SEQUENCE [LARGE SCALE GENOMIC DNA]</scope>
    <source>
        <strain evidence="5 6">CCTCC AA 208026</strain>
    </source>
</reference>
<organism evidence="5 6">
    <name type="scientific">Sphaerisporangium album</name>
    <dbReference type="NCBI Taxonomy" id="509200"/>
    <lineage>
        <taxon>Bacteria</taxon>
        <taxon>Bacillati</taxon>
        <taxon>Actinomycetota</taxon>
        <taxon>Actinomycetes</taxon>
        <taxon>Streptosporangiales</taxon>
        <taxon>Streptosporangiaceae</taxon>
        <taxon>Sphaerisporangium</taxon>
    </lineage>
</organism>
<dbReference type="EMBL" id="QOIL01000004">
    <property type="protein sequence ID" value="RCG31546.1"/>
    <property type="molecule type" value="Genomic_DNA"/>
</dbReference>
<dbReference type="PROSITE" id="PS51257">
    <property type="entry name" value="PROKAR_LIPOPROTEIN"/>
    <property type="match status" value="1"/>
</dbReference>
<dbReference type="RefSeq" id="WP_114028116.1">
    <property type="nucleotide sequence ID" value="NZ_QOIL01000004.1"/>
</dbReference>
<evidence type="ECO:0000259" key="4">
    <source>
        <dbReference type="PROSITE" id="PS51677"/>
    </source>
</evidence>
<accession>A0A367FMD1</accession>
<dbReference type="InterPro" id="IPR002509">
    <property type="entry name" value="NODB_dom"/>
</dbReference>
<evidence type="ECO:0000256" key="3">
    <source>
        <dbReference type="SAM" id="MobiDB-lite"/>
    </source>
</evidence>
<dbReference type="GO" id="GO:0046872">
    <property type="term" value="F:metal ion binding"/>
    <property type="evidence" value="ECO:0007669"/>
    <property type="project" value="UniProtKB-KW"/>
</dbReference>
<feature type="region of interest" description="Disordered" evidence="3">
    <location>
        <begin position="258"/>
        <end position="283"/>
    </location>
</feature>
<evidence type="ECO:0000313" key="5">
    <source>
        <dbReference type="EMBL" id="RCG31546.1"/>
    </source>
</evidence>
<protein>
    <submittedName>
        <fullName evidence="5">Polysaccharide deacetylase family protein</fullName>
    </submittedName>
</protein>
<comment type="caution">
    <text evidence="5">The sequence shown here is derived from an EMBL/GenBank/DDBJ whole genome shotgun (WGS) entry which is preliminary data.</text>
</comment>
<dbReference type="AlphaFoldDB" id="A0A367FMD1"/>
<dbReference type="Pfam" id="PF01522">
    <property type="entry name" value="Polysacc_deac_1"/>
    <property type="match status" value="1"/>
</dbReference>